<evidence type="ECO:0000259" key="1">
    <source>
        <dbReference type="Pfam" id="PF10099"/>
    </source>
</evidence>
<dbReference type="Proteomes" id="UP001382935">
    <property type="component" value="Chromosome"/>
</dbReference>
<organism evidence="2 3">
    <name type="scientific">Sphingomonas kaistensis</name>
    <dbReference type="NCBI Taxonomy" id="298708"/>
    <lineage>
        <taxon>Bacteria</taxon>
        <taxon>Pseudomonadati</taxon>
        <taxon>Pseudomonadota</taxon>
        <taxon>Alphaproteobacteria</taxon>
        <taxon>Sphingomonadales</taxon>
        <taxon>Sphingomonadaceae</taxon>
        <taxon>Sphingomonas</taxon>
    </lineage>
</organism>
<dbReference type="Pfam" id="PF10099">
    <property type="entry name" value="RskA_C"/>
    <property type="match status" value="1"/>
</dbReference>
<proteinExistence type="predicted"/>
<reference evidence="2 3" key="1">
    <citation type="submission" date="2024-02" db="EMBL/GenBank/DDBJ databases">
        <title>Full genome sequence of Sphingomonas kaistensis.</title>
        <authorList>
            <person name="Poletto B.L."/>
            <person name="Silva G."/>
            <person name="Galante D."/>
            <person name="Campos K.R."/>
            <person name="Santos M.B.N."/>
            <person name="Sacchi C.T."/>
        </authorList>
    </citation>
    <scope>NUCLEOTIDE SEQUENCE [LARGE SCALE GENOMIC DNA]</scope>
    <source>
        <strain evidence="2 3">MA4R</strain>
    </source>
</reference>
<name>A0ABZ2G0C0_9SPHN</name>
<evidence type="ECO:0000313" key="2">
    <source>
        <dbReference type="EMBL" id="WWM69899.1"/>
    </source>
</evidence>
<protein>
    <submittedName>
        <fullName evidence="2">Anti-sigma factor</fullName>
    </submittedName>
</protein>
<dbReference type="RefSeq" id="WP_338502369.1">
    <property type="nucleotide sequence ID" value="NZ_CP145607.1"/>
</dbReference>
<keyword evidence="3" id="KW-1185">Reference proteome</keyword>
<dbReference type="PANTHER" id="PTHR37461:SF1">
    <property type="entry name" value="ANTI-SIGMA-K FACTOR RSKA"/>
    <property type="match status" value="1"/>
</dbReference>
<gene>
    <name evidence="2" type="ORF">V6R86_04160</name>
</gene>
<sequence>MSEEIPLAAEYVLRLLEGEELMDARRRAAEDPAFASEVAWWEERLAPLFEEFAEEAPSPDLWPRILRRLDEPGAAVVVLKKQIARWRAATAVAAVAAAVLLGLQLRPDAPVPAPLPQATSPAPLLVASLVGEDAPEALTVAFRAEGRELVITPARVEAPSGRARQLWLIPEGGQPISLGLVASEGVQRRVLPAAVASRFANGGVVAVSDEPTGGSPTGQPTGAVLAAGGLNTV</sequence>
<accession>A0ABZ2G0C0</accession>
<dbReference type="InterPro" id="IPR018764">
    <property type="entry name" value="RskA_C"/>
</dbReference>
<dbReference type="InterPro" id="IPR051474">
    <property type="entry name" value="Anti-sigma-K/W_factor"/>
</dbReference>
<evidence type="ECO:0000313" key="3">
    <source>
        <dbReference type="Proteomes" id="UP001382935"/>
    </source>
</evidence>
<feature type="domain" description="Anti-sigma K factor RskA C-terminal" evidence="1">
    <location>
        <begin position="90"/>
        <end position="224"/>
    </location>
</feature>
<dbReference type="PANTHER" id="PTHR37461">
    <property type="entry name" value="ANTI-SIGMA-K FACTOR RSKA"/>
    <property type="match status" value="1"/>
</dbReference>
<dbReference type="EMBL" id="CP145607">
    <property type="protein sequence ID" value="WWM69899.1"/>
    <property type="molecule type" value="Genomic_DNA"/>
</dbReference>